<dbReference type="PANTHER" id="PTHR30482">
    <property type="entry name" value="HIGH-AFFINITY BRANCHED-CHAIN AMINO ACID TRANSPORT SYSTEM PERMEASE"/>
    <property type="match status" value="1"/>
</dbReference>
<gene>
    <name evidence="7" type="ORF">NDI89_19820</name>
</gene>
<evidence type="ECO:0000256" key="3">
    <source>
        <dbReference type="ARBA" id="ARBA00022692"/>
    </source>
</evidence>
<sequence length="336" mass="36444">MSNEYDRSGEPVVQRFTREFLGEPNRYQIASAGVALLALLTVPFWAGQYLYVFALASIWAIFAMGWDIISGHTNYISFGHSALSGGAAYTTGVLVHNVNPDMAMYITFPLSILAAIVIGLLFAVPTLRLEGPYFSLITLLGVLVLTQLVYIYGEYTGGELGITAVSTLTYNLTNLYYYTLIPMLLIGAVLVVVSQSNIGRILRAIGENEAAIESSGIDTTRFKLWAFLMSAITMGIGGAMLAHFYGNITPSTVLVVDRSLEMVAIAVIGGMGTIAGPIGGAFVFIILRDEVLTVFGSTGRWLALWLIVLFFLVFLRDGIFPFIWSRIGSIGGGRDE</sequence>
<evidence type="ECO:0000256" key="2">
    <source>
        <dbReference type="ARBA" id="ARBA00022475"/>
    </source>
</evidence>
<feature type="transmembrane region" description="Helical" evidence="6">
    <location>
        <begin position="224"/>
        <end position="245"/>
    </location>
</feature>
<feature type="transmembrane region" description="Helical" evidence="6">
    <location>
        <begin position="265"/>
        <end position="287"/>
    </location>
</feature>
<comment type="caution">
    <text evidence="7">The sequence shown here is derived from an EMBL/GenBank/DDBJ whole genome shotgun (WGS) entry which is preliminary data.</text>
</comment>
<feature type="transmembrane region" description="Helical" evidence="6">
    <location>
        <begin position="136"/>
        <end position="155"/>
    </location>
</feature>
<dbReference type="GO" id="GO:0005886">
    <property type="term" value="C:plasma membrane"/>
    <property type="evidence" value="ECO:0007669"/>
    <property type="project" value="UniProtKB-SubCell"/>
</dbReference>
<dbReference type="PANTHER" id="PTHR30482:SF10">
    <property type="entry name" value="HIGH-AFFINITY BRANCHED-CHAIN AMINO ACID TRANSPORT PROTEIN BRAE"/>
    <property type="match status" value="1"/>
</dbReference>
<dbReference type="RefSeq" id="WP_277524200.1">
    <property type="nucleotide sequence ID" value="NZ_JAMQOT010000009.1"/>
</dbReference>
<feature type="transmembrane region" description="Helical" evidence="6">
    <location>
        <begin position="51"/>
        <end position="69"/>
    </location>
</feature>
<evidence type="ECO:0000313" key="7">
    <source>
        <dbReference type="EMBL" id="MDF9747831.1"/>
    </source>
</evidence>
<dbReference type="InterPro" id="IPR043428">
    <property type="entry name" value="LivM-like"/>
</dbReference>
<dbReference type="InterPro" id="IPR001851">
    <property type="entry name" value="ABC_transp_permease"/>
</dbReference>
<evidence type="ECO:0000313" key="8">
    <source>
        <dbReference type="Proteomes" id="UP001154061"/>
    </source>
</evidence>
<accession>A0A9Q4L3V8</accession>
<reference evidence="7" key="1">
    <citation type="submission" date="2022-06" db="EMBL/GenBank/DDBJ databases">
        <title>Natrinema sp. a new haloarchaeum isolate from saline soil.</title>
        <authorList>
            <person name="Strakova D."/>
            <person name="Galisteo C."/>
            <person name="Sanchez-Porro C."/>
            <person name="Ventosa A."/>
        </authorList>
    </citation>
    <scope>NUCLEOTIDE SEQUENCE</scope>
    <source>
        <strain evidence="7">S1CR25-10</strain>
    </source>
</reference>
<protein>
    <submittedName>
        <fullName evidence="7">Branched-chain amino acid ABC transporter permease</fullName>
    </submittedName>
</protein>
<keyword evidence="4 6" id="KW-1133">Transmembrane helix</keyword>
<comment type="subcellular location">
    <subcellularLocation>
        <location evidence="1">Cell membrane</location>
        <topology evidence="1">Multi-pass membrane protein</topology>
    </subcellularLocation>
</comment>
<proteinExistence type="predicted"/>
<evidence type="ECO:0000256" key="5">
    <source>
        <dbReference type="ARBA" id="ARBA00023136"/>
    </source>
</evidence>
<keyword evidence="3 6" id="KW-0812">Transmembrane</keyword>
<feature type="transmembrane region" description="Helical" evidence="6">
    <location>
        <begin position="175"/>
        <end position="193"/>
    </location>
</feature>
<evidence type="ECO:0000256" key="6">
    <source>
        <dbReference type="SAM" id="Phobius"/>
    </source>
</evidence>
<dbReference type="EMBL" id="JAMQOT010000009">
    <property type="protein sequence ID" value="MDF9747831.1"/>
    <property type="molecule type" value="Genomic_DNA"/>
</dbReference>
<keyword evidence="5 6" id="KW-0472">Membrane</keyword>
<name>A0A9Q4L3V8_9EURY</name>
<dbReference type="CDD" id="cd06581">
    <property type="entry name" value="TM_PBP1_LivM_like"/>
    <property type="match status" value="1"/>
</dbReference>
<evidence type="ECO:0000256" key="1">
    <source>
        <dbReference type="ARBA" id="ARBA00004651"/>
    </source>
</evidence>
<dbReference type="Proteomes" id="UP001154061">
    <property type="component" value="Unassembled WGS sequence"/>
</dbReference>
<keyword evidence="2" id="KW-1003">Cell membrane</keyword>
<keyword evidence="8" id="KW-1185">Reference proteome</keyword>
<dbReference type="GO" id="GO:0015658">
    <property type="term" value="F:branched-chain amino acid transmembrane transporter activity"/>
    <property type="evidence" value="ECO:0007669"/>
    <property type="project" value="InterPro"/>
</dbReference>
<organism evidence="7 8">
    <name type="scientific">Natrinema salsiterrestre</name>
    <dbReference type="NCBI Taxonomy" id="2950540"/>
    <lineage>
        <taxon>Archaea</taxon>
        <taxon>Methanobacteriati</taxon>
        <taxon>Methanobacteriota</taxon>
        <taxon>Stenosarchaea group</taxon>
        <taxon>Halobacteria</taxon>
        <taxon>Halobacteriales</taxon>
        <taxon>Natrialbaceae</taxon>
        <taxon>Natrinema</taxon>
    </lineage>
</organism>
<dbReference type="Pfam" id="PF02653">
    <property type="entry name" value="BPD_transp_2"/>
    <property type="match status" value="1"/>
</dbReference>
<feature type="transmembrane region" description="Helical" evidence="6">
    <location>
        <begin position="102"/>
        <end position="124"/>
    </location>
</feature>
<dbReference type="AlphaFoldDB" id="A0A9Q4L3V8"/>
<evidence type="ECO:0000256" key="4">
    <source>
        <dbReference type="ARBA" id="ARBA00022989"/>
    </source>
</evidence>
<feature type="transmembrane region" description="Helical" evidence="6">
    <location>
        <begin position="76"/>
        <end position="96"/>
    </location>
</feature>
<feature type="transmembrane region" description="Helical" evidence="6">
    <location>
        <begin position="299"/>
        <end position="324"/>
    </location>
</feature>